<dbReference type="EMBL" id="CAAGRJ010033900">
    <property type="protein sequence ID" value="VFV43362.1"/>
    <property type="molecule type" value="Genomic_DNA"/>
</dbReference>
<dbReference type="InterPro" id="IPR006187">
    <property type="entry name" value="Claudin"/>
</dbReference>
<evidence type="ECO:0000256" key="10">
    <source>
        <dbReference type="SAM" id="Phobius"/>
    </source>
</evidence>
<sequence length="135" mass="14994">MVTAFISNITMVAQVAWEGPWMSCMVQSTGQMKYKVYNPLLMLPQDLQTVCALCVITLLLALLGPLVHLTRAKGTTCMEDKESKACLMLFSGIIFVISEVLTLIPICWTAHTIIRDFNNPWVLKAQKPELGASSF</sequence>
<name>A0A485PM50_LYNPA</name>
<proteinExistence type="inferred from homology"/>
<keyword evidence="12" id="KW-1185">Reference proteome</keyword>
<dbReference type="PRINTS" id="PR01077">
    <property type="entry name" value="CLAUDIN"/>
</dbReference>
<evidence type="ECO:0000256" key="5">
    <source>
        <dbReference type="ARBA" id="ARBA00022475"/>
    </source>
</evidence>
<dbReference type="InterPro" id="IPR004031">
    <property type="entry name" value="PMP22/EMP/MP20/Claudin"/>
</dbReference>
<evidence type="ECO:0000256" key="2">
    <source>
        <dbReference type="ARBA" id="ARBA00004651"/>
    </source>
</evidence>
<evidence type="ECO:0000256" key="4">
    <source>
        <dbReference type="ARBA" id="ARBA00022427"/>
    </source>
</evidence>
<comment type="subcellular location">
    <subcellularLocation>
        <location evidence="1">Cell junction</location>
        <location evidence="1">Tight junction</location>
    </subcellularLocation>
    <subcellularLocation>
        <location evidence="2">Cell membrane</location>
        <topology evidence="2">Multi-pass membrane protein</topology>
    </subcellularLocation>
</comment>
<keyword evidence="8 10" id="KW-1133">Transmembrane helix</keyword>
<evidence type="ECO:0000256" key="7">
    <source>
        <dbReference type="ARBA" id="ARBA00022949"/>
    </source>
</evidence>
<dbReference type="PANTHER" id="PTHR12002">
    <property type="entry name" value="CLAUDIN"/>
    <property type="match status" value="1"/>
</dbReference>
<accession>A0A485PM50</accession>
<gene>
    <name evidence="11" type="ORF">LYPA_23C017186</name>
</gene>
<evidence type="ECO:0000313" key="12">
    <source>
        <dbReference type="Proteomes" id="UP000386466"/>
    </source>
</evidence>
<dbReference type="GO" id="GO:0005923">
    <property type="term" value="C:bicellular tight junction"/>
    <property type="evidence" value="ECO:0007669"/>
    <property type="project" value="UniProtKB-SubCell"/>
</dbReference>
<evidence type="ECO:0000256" key="9">
    <source>
        <dbReference type="ARBA" id="ARBA00023136"/>
    </source>
</evidence>
<keyword evidence="7" id="KW-0965">Cell junction</keyword>
<dbReference type="GO" id="GO:0005198">
    <property type="term" value="F:structural molecule activity"/>
    <property type="evidence" value="ECO:0007669"/>
    <property type="project" value="InterPro"/>
</dbReference>
<evidence type="ECO:0000256" key="6">
    <source>
        <dbReference type="ARBA" id="ARBA00022692"/>
    </source>
</evidence>
<keyword evidence="9 10" id="KW-0472">Membrane</keyword>
<dbReference type="Gene3D" id="1.20.140.150">
    <property type="match status" value="1"/>
</dbReference>
<comment type="similarity">
    <text evidence="3">Belongs to the claudin family.</text>
</comment>
<evidence type="ECO:0000256" key="8">
    <source>
        <dbReference type="ARBA" id="ARBA00022989"/>
    </source>
</evidence>
<dbReference type="Proteomes" id="UP000386466">
    <property type="component" value="Unassembled WGS sequence"/>
</dbReference>
<keyword evidence="6 10" id="KW-0812">Transmembrane</keyword>
<dbReference type="AlphaFoldDB" id="A0A485PM50"/>
<protein>
    <submittedName>
        <fullName evidence="11">Claudin 6</fullName>
    </submittedName>
</protein>
<reference evidence="11 12" key="1">
    <citation type="submission" date="2019-01" db="EMBL/GenBank/DDBJ databases">
        <authorList>
            <person name="Alioto T."/>
            <person name="Alioto T."/>
        </authorList>
    </citation>
    <scope>NUCLEOTIDE SEQUENCE [LARGE SCALE GENOMIC DNA]</scope>
</reference>
<dbReference type="GO" id="GO:0005886">
    <property type="term" value="C:plasma membrane"/>
    <property type="evidence" value="ECO:0007669"/>
    <property type="project" value="UniProtKB-SubCell"/>
</dbReference>
<keyword evidence="5" id="KW-1003">Cell membrane</keyword>
<evidence type="ECO:0000313" key="11">
    <source>
        <dbReference type="EMBL" id="VFV43362.1"/>
    </source>
</evidence>
<dbReference type="Pfam" id="PF00822">
    <property type="entry name" value="PMP22_Claudin"/>
    <property type="match status" value="1"/>
</dbReference>
<evidence type="ECO:0000256" key="1">
    <source>
        <dbReference type="ARBA" id="ARBA00004435"/>
    </source>
</evidence>
<keyword evidence="4" id="KW-0796">Tight junction</keyword>
<organism evidence="11 12">
    <name type="scientific">Lynx pardinus</name>
    <name type="common">Iberian lynx</name>
    <name type="synonym">Felis pardina</name>
    <dbReference type="NCBI Taxonomy" id="191816"/>
    <lineage>
        <taxon>Eukaryota</taxon>
        <taxon>Metazoa</taxon>
        <taxon>Chordata</taxon>
        <taxon>Craniata</taxon>
        <taxon>Vertebrata</taxon>
        <taxon>Euteleostomi</taxon>
        <taxon>Mammalia</taxon>
        <taxon>Eutheria</taxon>
        <taxon>Laurasiatheria</taxon>
        <taxon>Carnivora</taxon>
        <taxon>Feliformia</taxon>
        <taxon>Felidae</taxon>
        <taxon>Felinae</taxon>
        <taxon>Lynx</taxon>
    </lineage>
</organism>
<feature type="transmembrane region" description="Helical" evidence="10">
    <location>
        <begin position="47"/>
        <end position="67"/>
    </location>
</feature>
<evidence type="ECO:0000256" key="3">
    <source>
        <dbReference type="ARBA" id="ARBA00008295"/>
    </source>
</evidence>
<feature type="transmembrane region" description="Helical" evidence="10">
    <location>
        <begin position="87"/>
        <end position="114"/>
    </location>
</feature>